<proteinExistence type="predicted"/>
<name>W6M7D3_9GAMM</name>
<evidence type="ECO:0000259" key="2">
    <source>
        <dbReference type="Pfam" id="PF13785"/>
    </source>
</evidence>
<accession>W6M7D3</accession>
<dbReference type="InterPro" id="IPR025235">
    <property type="entry name" value="DUF4178"/>
</dbReference>
<feature type="domain" description="DUF4178" evidence="2">
    <location>
        <begin position="56"/>
        <end position="194"/>
    </location>
</feature>
<reference evidence="3" key="2">
    <citation type="submission" date="2014-03" db="EMBL/GenBank/DDBJ databases">
        <title>Candidatus Competibacter-lineage genomes retrieved from metagenomes reveal functional metabolic diversity.</title>
        <authorList>
            <person name="McIlroy S.J."/>
            <person name="Albertsen M."/>
            <person name="Andresen E.K."/>
            <person name="Saunders A.M."/>
            <person name="Kristiansen R."/>
            <person name="Stokholm-Bjerregaard M."/>
            <person name="Nielsen K.L."/>
            <person name="Nielsen P.H."/>
        </authorList>
    </citation>
    <scope>NUCLEOTIDE SEQUENCE</scope>
    <source>
        <strain evidence="3">Run_A_D11</strain>
    </source>
</reference>
<protein>
    <recommendedName>
        <fullName evidence="2">DUF4178 domain-containing protein</fullName>
    </recommendedName>
</protein>
<evidence type="ECO:0000256" key="1">
    <source>
        <dbReference type="SAM" id="Phobius"/>
    </source>
</evidence>
<evidence type="ECO:0000313" key="3">
    <source>
        <dbReference type="EMBL" id="CDI02524.1"/>
    </source>
</evidence>
<dbReference type="AlphaFoldDB" id="W6M7D3"/>
<dbReference type="EMBL" id="CBTJ020000040">
    <property type="protein sequence ID" value="CDI02524.1"/>
    <property type="molecule type" value="Genomic_DNA"/>
</dbReference>
<gene>
    <name evidence="3" type="ORF">BN873_330001</name>
</gene>
<sequence>MKTANCPSCGAAVNFQSAVSLLAICAYCKSTLIRHDLELQNIGKMAELLPDSSPIQLGTEGVYRKARFSVVGRIQLRYGQGIWNEWYLLFENQRGGWLGETLGNYALTFIIHPPEPLPPFSELRAGQNVTLKGRLFQVSNIETARCIAGEGELPIRVGAGYEAPVVDLQGQGNIFATLDYSEDPPLVFVGKQVPFNDLQLTHLRQVMPAGWEPDQGIAAEAFQCPGCGSSLTVRAKGHTESLACGTCGAIIDITDNNFRILSTFKAQINYEPVIALGTHGRLEDIDYEVIGYLRRRISVDGIHYEWSEYLLFHREQGFRWLVEYNGHWSWVSTLNEPPLVTGYGANSRASFHQHSYRLFQTAEAEVSYVLGEFYWRVQVGERCLISDYIAPPFQLSQERTDKEMVWSRAEYLEPETIQKTFQIAETLPVRIGIGANQPSPYEAQRPKFRRLRWLFLGLLIIGQIIVISLSSNARIHQQTLLFDASTQNKALTSEPFTVSGRTSNIEIRTQTNLNNNWIYLEMTLIERDSGASHTINQEISYYQGIDEGDAWSEGSTEDLAVLSGIPAGTYYLSVEGELAPNSPTVTCTFTFFRDTPSWSNFFFALLALLIFPLIFSWRARAYERARWADSDPIPSSNDEYDSDDDD</sequence>
<dbReference type="STRING" id="1400863.BN873_330001"/>
<keyword evidence="1" id="KW-0812">Transmembrane</keyword>
<feature type="domain" description="DUF4178" evidence="2">
    <location>
        <begin position="276"/>
        <end position="414"/>
    </location>
</feature>
<reference evidence="3" key="1">
    <citation type="submission" date="2013-07" db="EMBL/GenBank/DDBJ databases">
        <authorList>
            <person name="McIlroy S."/>
        </authorList>
    </citation>
    <scope>NUCLEOTIDE SEQUENCE [LARGE SCALE GENOMIC DNA]</scope>
    <source>
        <strain evidence="3">Run_A_D11</strain>
    </source>
</reference>
<feature type="transmembrane region" description="Helical" evidence="1">
    <location>
        <begin position="453"/>
        <end position="471"/>
    </location>
</feature>
<evidence type="ECO:0000313" key="4">
    <source>
        <dbReference type="Proteomes" id="UP000035760"/>
    </source>
</evidence>
<feature type="transmembrane region" description="Helical" evidence="1">
    <location>
        <begin position="598"/>
        <end position="617"/>
    </location>
</feature>
<dbReference type="Proteomes" id="UP000035760">
    <property type="component" value="Unassembled WGS sequence"/>
</dbReference>
<dbReference type="RefSeq" id="WP_048672821.1">
    <property type="nucleotide sequence ID" value="NZ_CBTJ020000040.1"/>
</dbReference>
<keyword evidence="1" id="KW-1133">Transmembrane helix</keyword>
<comment type="caution">
    <text evidence="3">The sequence shown here is derived from an EMBL/GenBank/DDBJ whole genome shotgun (WGS) entry which is preliminary data.</text>
</comment>
<dbReference type="Pfam" id="PF13785">
    <property type="entry name" value="DUF4178"/>
    <property type="match status" value="2"/>
</dbReference>
<keyword evidence="4" id="KW-1185">Reference proteome</keyword>
<organism evidence="3 4">
    <name type="scientific">Candidatus Competibacter denitrificans Run_A_D11</name>
    <dbReference type="NCBI Taxonomy" id="1400863"/>
    <lineage>
        <taxon>Bacteria</taxon>
        <taxon>Pseudomonadati</taxon>
        <taxon>Pseudomonadota</taxon>
        <taxon>Gammaproteobacteria</taxon>
        <taxon>Candidatus Competibacteraceae</taxon>
        <taxon>Candidatus Competibacter</taxon>
    </lineage>
</organism>
<dbReference type="OrthoDB" id="228033at2"/>
<keyword evidence="1" id="KW-0472">Membrane</keyword>